<comment type="caution">
    <text evidence="4">The sequence shown here is derived from an EMBL/GenBank/DDBJ whole genome shotgun (WGS) entry which is preliminary data.</text>
</comment>
<dbReference type="PANTHER" id="PTHR10579:SF43">
    <property type="entry name" value="ZINC FINGER (C3HC4-TYPE RING FINGER) FAMILY PROTEIN"/>
    <property type="match status" value="1"/>
</dbReference>
<dbReference type="Proteomes" id="UP000288096">
    <property type="component" value="Unassembled WGS sequence"/>
</dbReference>
<name>A0A401FTI6_9BACT</name>
<evidence type="ECO:0000313" key="5">
    <source>
        <dbReference type="Proteomes" id="UP000288096"/>
    </source>
</evidence>
<dbReference type="EMBL" id="BEXT01000001">
    <property type="protein sequence ID" value="GBC60275.1"/>
    <property type="molecule type" value="Genomic_DNA"/>
</dbReference>
<dbReference type="InterPro" id="IPR051266">
    <property type="entry name" value="CLCR"/>
</dbReference>
<sequence>MKKQYMKPLILISGLIAVTCGALAYSGHTRPSPRPDPSPLPVSAKNGTVTLSGNLTQDKIFTGGDGTASLALTIGADEEPATANAPARHVDMVIVLDRSGSMDGEKIRDARQAVLKLLDQLSPRDRFALVSYSDAVCKHADLCPVTDAGRERLTQAVSRISAGGGTNLGAGLQQGLQILSDARKTGNLGRVILISDGLANEGITDPQALGQMAAVALKKEFAVSTVGVGDDFNEQLMTAIADRGTGNYYYLENPGAFARVFEQEFRNTRTAVATALEIRVPLPRDVSLIHAAGYPVQIRDNAAVFYPGDLRAGQTRKLFLTFRLPTHAEKAFSISDISARYLRGNEPHSVTLSDPFRIACVKDRQAAFASVKKETWETQVLKNDYNTLKEKVASAIRGGREEEALESIQAYRVRQQAVNDVVRSEKVAENLSRDVAELREQVKDTFAGAADEVALKQKRNAKSLQFEGYQGKRK</sequence>
<evidence type="ECO:0000256" key="1">
    <source>
        <dbReference type="SAM" id="MobiDB-lite"/>
    </source>
</evidence>
<evidence type="ECO:0000256" key="2">
    <source>
        <dbReference type="SAM" id="SignalP"/>
    </source>
</evidence>
<feature type="domain" description="VWFA" evidence="3">
    <location>
        <begin position="91"/>
        <end position="265"/>
    </location>
</feature>
<dbReference type="InterPro" id="IPR002035">
    <property type="entry name" value="VWF_A"/>
</dbReference>
<dbReference type="PROSITE" id="PS50234">
    <property type="entry name" value="VWFA"/>
    <property type="match status" value="1"/>
</dbReference>
<dbReference type="RefSeq" id="WP_124327711.1">
    <property type="nucleotide sequence ID" value="NZ_BEXT01000001.1"/>
</dbReference>
<reference evidence="5" key="2">
    <citation type="submission" date="2019-01" db="EMBL/GenBank/DDBJ databases">
        <title>Genome sequence of Desulfonema ishimotonii strain Tokyo 01.</title>
        <authorList>
            <person name="Fukui M."/>
        </authorList>
    </citation>
    <scope>NUCLEOTIDE SEQUENCE [LARGE SCALE GENOMIC DNA]</scope>
    <source>
        <strain evidence="5">Tokyo 01</strain>
    </source>
</reference>
<evidence type="ECO:0000259" key="3">
    <source>
        <dbReference type="PROSITE" id="PS50234"/>
    </source>
</evidence>
<dbReference type="InterPro" id="IPR036465">
    <property type="entry name" value="vWFA_dom_sf"/>
</dbReference>
<accession>A0A401FTI6</accession>
<feature type="signal peptide" evidence="2">
    <location>
        <begin position="1"/>
        <end position="24"/>
    </location>
</feature>
<dbReference type="SMART" id="SM00327">
    <property type="entry name" value="VWA"/>
    <property type="match status" value="1"/>
</dbReference>
<dbReference type="OrthoDB" id="9781333at2"/>
<dbReference type="PANTHER" id="PTHR10579">
    <property type="entry name" value="CALCIUM-ACTIVATED CHLORIDE CHANNEL REGULATOR"/>
    <property type="match status" value="1"/>
</dbReference>
<evidence type="ECO:0000313" key="4">
    <source>
        <dbReference type="EMBL" id="GBC60275.1"/>
    </source>
</evidence>
<dbReference type="SUPFAM" id="SSF53300">
    <property type="entry name" value="vWA-like"/>
    <property type="match status" value="1"/>
</dbReference>
<keyword evidence="2" id="KW-0732">Signal</keyword>
<dbReference type="Gene3D" id="3.40.50.410">
    <property type="entry name" value="von Willebrand factor, type A domain"/>
    <property type="match status" value="1"/>
</dbReference>
<reference evidence="5" key="1">
    <citation type="submission" date="2017-11" db="EMBL/GenBank/DDBJ databases">
        <authorList>
            <person name="Watanabe M."/>
            <person name="Kojima H."/>
        </authorList>
    </citation>
    <scope>NUCLEOTIDE SEQUENCE [LARGE SCALE GENOMIC DNA]</scope>
    <source>
        <strain evidence="5">Tokyo 01</strain>
    </source>
</reference>
<gene>
    <name evidence="4" type="ORF">DENIS_1226</name>
</gene>
<keyword evidence="5" id="KW-1185">Reference proteome</keyword>
<protein>
    <submittedName>
        <fullName evidence="4">VWA domain-containing protein</fullName>
    </submittedName>
</protein>
<dbReference type="Pfam" id="PF00092">
    <property type="entry name" value="VWA"/>
    <property type="match status" value="1"/>
</dbReference>
<organism evidence="4 5">
    <name type="scientific">Desulfonema ishimotonii</name>
    <dbReference type="NCBI Taxonomy" id="45657"/>
    <lineage>
        <taxon>Bacteria</taxon>
        <taxon>Pseudomonadati</taxon>
        <taxon>Thermodesulfobacteriota</taxon>
        <taxon>Desulfobacteria</taxon>
        <taxon>Desulfobacterales</taxon>
        <taxon>Desulfococcaceae</taxon>
        <taxon>Desulfonema</taxon>
    </lineage>
</organism>
<feature type="region of interest" description="Disordered" evidence="1">
    <location>
        <begin position="28"/>
        <end position="47"/>
    </location>
</feature>
<proteinExistence type="predicted"/>
<dbReference type="AlphaFoldDB" id="A0A401FTI6"/>
<feature type="chain" id="PRO_5019179639" evidence="2">
    <location>
        <begin position="25"/>
        <end position="474"/>
    </location>
</feature>